<dbReference type="Proteomes" id="UP000017127">
    <property type="component" value="Unassembled WGS sequence"/>
</dbReference>
<protein>
    <submittedName>
        <fullName evidence="1">Uncharacterized protein</fullName>
    </submittedName>
</protein>
<evidence type="ECO:0000313" key="1">
    <source>
        <dbReference type="EMBL" id="ERT09399.1"/>
    </source>
</evidence>
<dbReference type="OrthoDB" id="426951at2"/>
<sequence>MSLQIFDFVIYGKDDQPKLIVEVKIKQEPTLNWAAQIHAMYGFGLLNSPFFLLALPQVFYLWKNPEKFSDNLIEPTYRIDPKPLLKPYFDKSGVSPNEISGSSFELIMFFWLNEVLLGITKENEVNFKNQDWLFDSGLVDAIRGGEVKA</sequence>
<accession>U7QN78</accession>
<organism evidence="1 2">
    <name type="scientific">Lyngbya aestuarii BL J</name>
    <dbReference type="NCBI Taxonomy" id="1348334"/>
    <lineage>
        <taxon>Bacteria</taxon>
        <taxon>Bacillati</taxon>
        <taxon>Cyanobacteriota</taxon>
        <taxon>Cyanophyceae</taxon>
        <taxon>Oscillatoriophycideae</taxon>
        <taxon>Oscillatoriales</taxon>
        <taxon>Microcoleaceae</taxon>
        <taxon>Lyngbya</taxon>
    </lineage>
</organism>
<gene>
    <name evidence="1" type="ORF">M595_0597</name>
</gene>
<evidence type="ECO:0000313" key="2">
    <source>
        <dbReference type="Proteomes" id="UP000017127"/>
    </source>
</evidence>
<name>U7QN78_9CYAN</name>
<comment type="caution">
    <text evidence="1">The sequence shown here is derived from an EMBL/GenBank/DDBJ whole genome shotgun (WGS) entry which is preliminary data.</text>
</comment>
<proteinExistence type="predicted"/>
<dbReference type="RefSeq" id="WP_023064281.1">
    <property type="nucleotide sequence ID" value="NZ_AUZM01000003.1"/>
</dbReference>
<reference evidence="1 2" key="1">
    <citation type="journal article" date="2013" name="Front. Microbiol.">
        <title>Comparative genomic analyses of the cyanobacterium, Lyngbya aestuarii BL J, a powerful hydrogen producer.</title>
        <authorList>
            <person name="Kothari A."/>
            <person name="Vaughn M."/>
            <person name="Garcia-Pichel F."/>
        </authorList>
    </citation>
    <scope>NUCLEOTIDE SEQUENCE [LARGE SCALE GENOMIC DNA]</scope>
    <source>
        <strain evidence="1 2">BL J</strain>
    </source>
</reference>
<dbReference type="EMBL" id="AUZM01000003">
    <property type="protein sequence ID" value="ERT09399.1"/>
    <property type="molecule type" value="Genomic_DNA"/>
</dbReference>
<keyword evidence="2" id="KW-1185">Reference proteome</keyword>
<dbReference type="AlphaFoldDB" id="U7QN78"/>